<dbReference type="SMART" id="SM00079">
    <property type="entry name" value="PBPe"/>
    <property type="match status" value="1"/>
</dbReference>
<dbReference type="EMBL" id="JBHUMY010000013">
    <property type="protein sequence ID" value="MFD2661460.1"/>
    <property type="molecule type" value="Genomic_DNA"/>
</dbReference>
<sequence length="275" mass="29803">MKKGIMLVFLTLIMAIVAGCGAKTNESAGGGFADGEQAKVYKIATDASYAPMEMMDKDKIVGFDIDFLAEVMKEAGLSYEVVNTGWDPLMTSLESASSEFAGAISAISITDERKQTYDFSFPYYESTNMIVSKEGSGIASALDLKGKKVAVQGGTTADELMTDIMGEGNTDLKKFDNNTLALMELENGGAEAVVADIAIIREYLKNNPDAKLEGVLDKENFGVEYYGVMFPKGGELKAKLDPAIKTVIENGKYAEVYKKWFGEEPDTKALLDQMN</sequence>
<evidence type="ECO:0000256" key="2">
    <source>
        <dbReference type="SAM" id="SignalP"/>
    </source>
</evidence>
<dbReference type="Gene3D" id="3.40.190.10">
    <property type="entry name" value="Periplasmic binding protein-like II"/>
    <property type="match status" value="2"/>
</dbReference>
<organism evidence="5 6">
    <name type="scientific">Paenibacillus thailandensis</name>
    <dbReference type="NCBI Taxonomy" id="393250"/>
    <lineage>
        <taxon>Bacteria</taxon>
        <taxon>Bacillati</taxon>
        <taxon>Bacillota</taxon>
        <taxon>Bacilli</taxon>
        <taxon>Bacillales</taxon>
        <taxon>Paenibacillaceae</taxon>
        <taxon>Paenibacillus</taxon>
    </lineage>
</organism>
<keyword evidence="6" id="KW-1185">Reference proteome</keyword>
<dbReference type="InterPro" id="IPR001638">
    <property type="entry name" value="Solute-binding_3/MltF_N"/>
</dbReference>
<gene>
    <name evidence="5" type="ORF">ACFSW5_14490</name>
</gene>
<evidence type="ECO:0000256" key="1">
    <source>
        <dbReference type="ARBA" id="ARBA00022729"/>
    </source>
</evidence>
<dbReference type="Proteomes" id="UP001597493">
    <property type="component" value="Unassembled WGS sequence"/>
</dbReference>
<feature type="domain" description="Solute-binding protein family 3/N-terminal" evidence="3">
    <location>
        <begin position="40"/>
        <end position="264"/>
    </location>
</feature>
<dbReference type="SMART" id="SM00062">
    <property type="entry name" value="PBPb"/>
    <property type="match status" value="1"/>
</dbReference>
<dbReference type="SUPFAM" id="SSF53850">
    <property type="entry name" value="Periplasmic binding protein-like II"/>
    <property type="match status" value="1"/>
</dbReference>
<dbReference type="RefSeq" id="WP_379274316.1">
    <property type="nucleotide sequence ID" value="NZ_JBHUGT010000043.1"/>
</dbReference>
<feature type="chain" id="PRO_5046244348" evidence="2">
    <location>
        <begin position="23"/>
        <end position="275"/>
    </location>
</feature>
<evidence type="ECO:0000313" key="6">
    <source>
        <dbReference type="Proteomes" id="UP001597493"/>
    </source>
</evidence>
<feature type="domain" description="Ionotropic glutamate receptor C-terminal" evidence="4">
    <location>
        <begin position="40"/>
        <end position="263"/>
    </location>
</feature>
<protein>
    <submittedName>
        <fullName evidence="5">Basic amino acid ABC transporter substrate-binding protein</fullName>
    </submittedName>
</protein>
<evidence type="ECO:0000259" key="3">
    <source>
        <dbReference type="SMART" id="SM00062"/>
    </source>
</evidence>
<evidence type="ECO:0000313" key="5">
    <source>
        <dbReference type="EMBL" id="MFD2661460.1"/>
    </source>
</evidence>
<dbReference type="CDD" id="cd13624">
    <property type="entry name" value="PBP2_Arg_Lys_His"/>
    <property type="match status" value="1"/>
</dbReference>
<proteinExistence type="predicted"/>
<dbReference type="PANTHER" id="PTHR35936">
    <property type="entry name" value="MEMBRANE-BOUND LYTIC MUREIN TRANSGLYCOSYLASE F"/>
    <property type="match status" value="1"/>
</dbReference>
<feature type="signal peptide" evidence="2">
    <location>
        <begin position="1"/>
        <end position="22"/>
    </location>
</feature>
<name>A0ABW5QZI1_9BACL</name>
<reference evidence="6" key="1">
    <citation type="journal article" date="2019" name="Int. J. Syst. Evol. Microbiol.">
        <title>The Global Catalogue of Microorganisms (GCM) 10K type strain sequencing project: providing services to taxonomists for standard genome sequencing and annotation.</title>
        <authorList>
            <consortium name="The Broad Institute Genomics Platform"/>
            <consortium name="The Broad Institute Genome Sequencing Center for Infectious Disease"/>
            <person name="Wu L."/>
            <person name="Ma J."/>
        </authorList>
    </citation>
    <scope>NUCLEOTIDE SEQUENCE [LARGE SCALE GENOMIC DNA]</scope>
    <source>
        <strain evidence="6">TISTR 1827</strain>
    </source>
</reference>
<keyword evidence="1 2" id="KW-0732">Signal</keyword>
<dbReference type="PROSITE" id="PS51257">
    <property type="entry name" value="PROKAR_LIPOPROTEIN"/>
    <property type="match status" value="1"/>
</dbReference>
<accession>A0ABW5QZI1</accession>
<dbReference type="PANTHER" id="PTHR35936:SF17">
    <property type="entry name" value="ARGININE-BINDING EXTRACELLULAR PROTEIN ARTP"/>
    <property type="match status" value="1"/>
</dbReference>
<dbReference type="Pfam" id="PF00497">
    <property type="entry name" value="SBP_bac_3"/>
    <property type="match status" value="1"/>
</dbReference>
<comment type="caution">
    <text evidence="5">The sequence shown here is derived from an EMBL/GenBank/DDBJ whole genome shotgun (WGS) entry which is preliminary data.</text>
</comment>
<dbReference type="InterPro" id="IPR001320">
    <property type="entry name" value="Iontro_rcpt_C"/>
</dbReference>
<evidence type="ECO:0000259" key="4">
    <source>
        <dbReference type="SMART" id="SM00079"/>
    </source>
</evidence>